<evidence type="ECO:0000313" key="3">
    <source>
        <dbReference type="Proteomes" id="UP000285780"/>
    </source>
</evidence>
<dbReference type="PROSITE" id="PS51257">
    <property type="entry name" value="PROKAR_LIPOPROTEIN"/>
    <property type="match status" value="1"/>
</dbReference>
<evidence type="ECO:0000313" key="2">
    <source>
        <dbReference type="EMBL" id="RKF04546.1"/>
    </source>
</evidence>
<dbReference type="RefSeq" id="WP_120186472.1">
    <property type="nucleotide sequence ID" value="NZ_RAQM01000007.1"/>
</dbReference>
<dbReference type="AlphaFoldDB" id="A0A420E364"/>
<comment type="caution">
    <text evidence="2">The sequence shown here is derived from an EMBL/GenBank/DDBJ whole genome shotgun (WGS) entry which is preliminary data.</text>
</comment>
<gene>
    <name evidence="2" type="ORF">C8N26_1218</name>
</gene>
<proteinExistence type="predicted"/>
<dbReference type="EMBL" id="RAQM01000007">
    <property type="protein sequence ID" value="RKF04546.1"/>
    <property type="molecule type" value="Genomic_DNA"/>
</dbReference>
<organism evidence="2 3">
    <name type="scientific">Tenacibaculum lutimaris</name>
    <dbReference type="NCBI Taxonomy" id="285258"/>
    <lineage>
        <taxon>Bacteria</taxon>
        <taxon>Pseudomonadati</taxon>
        <taxon>Bacteroidota</taxon>
        <taxon>Flavobacteriia</taxon>
        <taxon>Flavobacteriales</taxon>
        <taxon>Flavobacteriaceae</taxon>
        <taxon>Tenacibaculum</taxon>
    </lineage>
</organism>
<sequence>MTKIKIIMLAMLVIVFTVSSCSNSDDSCIESVWYEDSDKDGFGNSEVTQLSCTQPENFVSNSDDIDDTNATLNPNTVWQGSKITFTKADNADWTQEANQDRITDNVWITRADYHGIFNIAVEDYYTRALNPPSDTQWAIGTTADIGSLTFQYWEDMKNSYPYPDSIVNQDLVVHLITDNIYIDIKFTAWSIYDNGGGFSYERSTKN</sequence>
<evidence type="ECO:0000256" key="1">
    <source>
        <dbReference type="SAM" id="SignalP"/>
    </source>
</evidence>
<evidence type="ECO:0008006" key="4">
    <source>
        <dbReference type="Google" id="ProtNLM"/>
    </source>
</evidence>
<name>A0A420E364_9FLAO</name>
<protein>
    <recommendedName>
        <fullName evidence="4">Heme-binding HmuY-like protein</fullName>
    </recommendedName>
</protein>
<accession>A0A420E364</accession>
<feature type="chain" id="PRO_5019021485" description="Heme-binding HmuY-like protein" evidence="1">
    <location>
        <begin position="25"/>
        <end position="206"/>
    </location>
</feature>
<dbReference type="Proteomes" id="UP000285780">
    <property type="component" value="Unassembled WGS sequence"/>
</dbReference>
<feature type="signal peptide" evidence="1">
    <location>
        <begin position="1"/>
        <end position="24"/>
    </location>
</feature>
<keyword evidence="1" id="KW-0732">Signal</keyword>
<reference evidence="2 3" key="1">
    <citation type="submission" date="2018-09" db="EMBL/GenBank/DDBJ databases">
        <title>Genomic Encyclopedia of Archaeal and Bacterial Type Strains, Phase II (KMG-II): from individual species to whole genera.</title>
        <authorList>
            <person name="Goeker M."/>
        </authorList>
    </citation>
    <scope>NUCLEOTIDE SEQUENCE [LARGE SCALE GENOMIC DNA]</scope>
    <source>
        <strain evidence="2 3">DSM 16505</strain>
    </source>
</reference>
<keyword evidence="3" id="KW-1185">Reference proteome</keyword>